<protein>
    <submittedName>
        <fullName evidence="1">Uncharacterized protein</fullName>
    </submittedName>
</protein>
<dbReference type="RefSeq" id="WP_003082837.1">
    <property type="nucleotide sequence ID" value="NZ_AEUU02000001.1"/>
</dbReference>
<accession>A0ABP2KWW0</accession>
<sequence>MKILTEFKMEIIEYNQHFPNSITANKTEVVVIADSLQSAIDRAFKLTPKNTGMMMIML</sequence>
<comment type="caution">
    <text evidence="1">The sequence shown here is derived from an EMBL/GenBank/DDBJ whole genome shotgun (WGS) entry which is preliminary data.</text>
</comment>
<keyword evidence="2" id="KW-1185">Reference proteome</keyword>
<dbReference type="Proteomes" id="UP000005356">
    <property type="component" value="Unassembled WGS sequence"/>
</dbReference>
<dbReference type="EMBL" id="AEUU02000001">
    <property type="protein sequence ID" value="EGJ26561.1"/>
    <property type="molecule type" value="Genomic_DNA"/>
</dbReference>
<organism evidence="1 2">
    <name type="scientific">Streptococcus porcinus str. Jelinkova 176</name>
    <dbReference type="NCBI Taxonomy" id="873448"/>
    <lineage>
        <taxon>Bacteria</taxon>
        <taxon>Bacillati</taxon>
        <taxon>Bacillota</taxon>
        <taxon>Bacilli</taxon>
        <taxon>Lactobacillales</taxon>
        <taxon>Streptococcaceae</taxon>
        <taxon>Streptococcus</taxon>
    </lineage>
</organism>
<gene>
    <name evidence="1" type="ORF">STRPO_0271</name>
</gene>
<evidence type="ECO:0000313" key="2">
    <source>
        <dbReference type="Proteomes" id="UP000005356"/>
    </source>
</evidence>
<evidence type="ECO:0000313" key="1">
    <source>
        <dbReference type="EMBL" id="EGJ26561.1"/>
    </source>
</evidence>
<name>A0ABP2KWW0_STRPO</name>
<proteinExistence type="predicted"/>
<reference evidence="1 2" key="1">
    <citation type="journal article" date="2014" name="Int. J. Syst. Evol. Microbiol.">
        <title>Phylogenomics and the dynamic genome evolution of the genus Streptococcus.</title>
        <authorList>
            <consortium name="The Broad Institute Genome Sequencing Platform"/>
            <person name="Richards V.P."/>
            <person name="Palmer S.R."/>
            <person name="Pavinski Bitar P.D."/>
            <person name="Qin X."/>
            <person name="Weinstock G.M."/>
            <person name="Highlander S.K."/>
            <person name="Town C.D."/>
            <person name="Burne R.A."/>
            <person name="Stanhope M.J."/>
        </authorList>
    </citation>
    <scope>NUCLEOTIDE SEQUENCE [LARGE SCALE GENOMIC DNA]</scope>
    <source>
        <strain evidence="1 2">Jelinkova 176</strain>
    </source>
</reference>